<feature type="region of interest" description="Disordered" evidence="1">
    <location>
        <begin position="1"/>
        <end position="20"/>
    </location>
</feature>
<sequence>MADDKTAWRGRRSEAAKAQNSLAEEFELDTVSLRPTAQAVVDLFTALCDVVPAERAPELCAARDKWVENGGGGSFPGLPDPGADEDADDGPDGSERVPGHAECRAQAGKAFRLKSRAFILTFNCLAFVAPPELWQACQSWVEGRKKEFGITYWSATMEESLHSTDTGRVHLHCYFPGANFTYEVWLRKTPLMLTTNNWTYDDYSFADKNWIQTNAVEAFVGEPAWEARVAAPAPATPPRRWAPRRREAPAGASPEHKRGGETPS</sequence>
<feature type="region of interest" description="Disordered" evidence="1">
    <location>
        <begin position="229"/>
        <end position="264"/>
    </location>
</feature>
<dbReference type="EMBL" id="CAUYUJ010002679">
    <property type="protein sequence ID" value="CAK0801881.1"/>
    <property type="molecule type" value="Genomic_DNA"/>
</dbReference>
<evidence type="ECO:0000313" key="3">
    <source>
        <dbReference type="Proteomes" id="UP001189429"/>
    </source>
</evidence>
<comment type="caution">
    <text evidence="2">The sequence shown here is derived from an EMBL/GenBank/DDBJ whole genome shotgun (WGS) entry which is preliminary data.</text>
</comment>
<name>A0ABN9QEZ3_9DINO</name>
<reference evidence="2" key="1">
    <citation type="submission" date="2023-10" db="EMBL/GenBank/DDBJ databases">
        <authorList>
            <person name="Chen Y."/>
            <person name="Shah S."/>
            <person name="Dougan E. K."/>
            <person name="Thang M."/>
            <person name="Chan C."/>
        </authorList>
    </citation>
    <scope>NUCLEOTIDE SEQUENCE [LARGE SCALE GENOMIC DNA]</scope>
</reference>
<proteinExistence type="predicted"/>
<keyword evidence="3" id="KW-1185">Reference proteome</keyword>
<accession>A0ABN9QEZ3</accession>
<feature type="compositionally biased region" description="Acidic residues" evidence="1">
    <location>
        <begin position="82"/>
        <end position="92"/>
    </location>
</feature>
<evidence type="ECO:0000256" key="1">
    <source>
        <dbReference type="SAM" id="MobiDB-lite"/>
    </source>
</evidence>
<feature type="compositionally biased region" description="Basic and acidic residues" evidence="1">
    <location>
        <begin position="1"/>
        <end position="15"/>
    </location>
</feature>
<evidence type="ECO:0000313" key="2">
    <source>
        <dbReference type="EMBL" id="CAK0801881.1"/>
    </source>
</evidence>
<feature type="region of interest" description="Disordered" evidence="1">
    <location>
        <begin position="71"/>
        <end position="99"/>
    </location>
</feature>
<dbReference type="Proteomes" id="UP001189429">
    <property type="component" value="Unassembled WGS sequence"/>
</dbReference>
<gene>
    <name evidence="2" type="ORF">PCOR1329_LOCUS9592</name>
</gene>
<organism evidence="2 3">
    <name type="scientific">Prorocentrum cordatum</name>
    <dbReference type="NCBI Taxonomy" id="2364126"/>
    <lineage>
        <taxon>Eukaryota</taxon>
        <taxon>Sar</taxon>
        <taxon>Alveolata</taxon>
        <taxon>Dinophyceae</taxon>
        <taxon>Prorocentrales</taxon>
        <taxon>Prorocentraceae</taxon>
        <taxon>Prorocentrum</taxon>
    </lineage>
</organism>
<feature type="compositionally biased region" description="Basic and acidic residues" evidence="1">
    <location>
        <begin position="244"/>
        <end position="264"/>
    </location>
</feature>
<protein>
    <submittedName>
        <fullName evidence="2">Uncharacterized protein</fullName>
    </submittedName>
</protein>